<dbReference type="GO" id="GO:0055085">
    <property type="term" value="P:transmembrane transport"/>
    <property type="evidence" value="ECO:0007669"/>
    <property type="project" value="InterPro"/>
</dbReference>
<feature type="transmembrane region" description="Helical" evidence="8">
    <location>
        <begin position="15"/>
        <end position="37"/>
    </location>
</feature>
<dbReference type="InterPro" id="IPR035906">
    <property type="entry name" value="MetI-like_sf"/>
</dbReference>
<dbReference type="PANTHER" id="PTHR43848:SF2">
    <property type="entry name" value="PUTRESCINE TRANSPORT SYSTEM PERMEASE PROTEIN POTI"/>
    <property type="match status" value="1"/>
</dbReference>
<dbReference type="Gene3D" id="1.10.3720.10">
    <property type="entry name" value="MetI-like"/>
    <property type="match status" value="1"/>
</dbReference>
<feature type="transmembrane region" description="Helical" evidence="8">
    <location>
        <begin position="246"/>
        <end position="270"/>
    </location>
</feature>
<dbReference type="SUPFAM" id="SSF161098">
    <property type="entry name" value="MetI-like"/>
    <property type="match status" value="1"/>
</dbReference>
<evidence type="ECO:0000256" key="6">
    <source>
        <dbReference type="ARBA" id="ARBA00022989"/>
    </source>
</evidence>
<dbReference type="InterPro" id="IPR051789">
    <property type="entry name" value="Bact_Polyamine_Transport"/>
</dbReference>
<dbReference type="InterPro" id="IPR000515">
    <property type="entry name" value="MetI-like"/>
</dbReference>
<comment type="similarity">
    <text evidence="2">Belongs to the binding-protein-dependent transport system permease family. CysTW subfamily.</text>
</comment>
<evidence type="ECO:0000259" key="9">
    <source>
        <dbReference type="PROSITE" id="PS50928"/>
    </source>
</evidence>
<feature type="transmembrane region" description="Helical" evidence="8">
    <location>
        <begin position="67"/>
        <end position="89"/>
    </location>
</feature>
<evidence type="ECO:0000256" key="4">
    <source>
        <dbReference type="ARBA" id="ARBA00022475"/>
    </source>
</evidence>
<evidence type="ECO:0000256" key="8">
    <source>
        <dbReference type="RuleBase" id="RU363032"/>
    </source>
</evidence>
<feature type="domain" description="ABC transmembrane type-1" evidence="9">
    <location>
        <begin position="63"/>
        <end position="271"/>
    </location>
</feature>
<organism evidence="10 11">
    <name type="scientific">Thalassobaculum fulvum</name>
    <dbReference type="NCBI Taxonomy" id="1633335"/>
    <lineage>
        <taxon>Bacteria</taxon>
        <taxon>Pseudomonadati</taxon>
        <taxon>Pseudomonadota</taxon>
        <taxon>Alphaproteobacteria</taxon>
        <taxon>Rhodospirillales</taxon>
        <taxon>Thalassobaculaceae</taxon>
        <taxon>Thalassobaculum</taxon>
    </lineage>
</organism>
<evidence type="ECO:0000313" key="10">
    <source>
        <dbReference type="EMBL" id="GHD60408.1"/>
    </source>
</evidence>
<keyword evidence="5 8" id="KW-0812">Transmembrane</keyword>
<evidence type="ECO:0000313" key="11">
    <source>
        <dbReference type="Proteomes" id="UP000630353"/>
    </source>
</evidence>
<feature type="transmembrane region" description="Helical" evidence="8">
    <location>
        <begin position="101"/>
        <end position="124"/>
    </location>
</feature>
<keyword evidence="11" id="KW-1185">Reference proteome</keyword>
<feature type="transmembrane region" description="Helical" evidence="8">
    <location>
        <begin position="144"/>
        <end position="165"/>
    </location>
</feature>
<dbReference type="PANTHER" id="PTHR43848">
    <property type="entry name" value="PUTRESCINE TRANSPORT SYSTEM PERMEASE PROTEIN POTI"/>
    <property type="match status" value="1"/>
</dbReference>
<dbReference type="GO" id="GO:0005886">
    <property type="term" value="C:plasma membrane"/>
    <property type="evidence" value="ECO:0007669"/>
    <property type="project" value="UniProtKB-SubCell"/>
</dbReference>
<dbReference type="RefSeq" id="WP_189994132.1">
    <property type="nucleotide sequence ID" value="NZ_BMZS01000012.1"/>
</dbReference>
<evidence type="ECO:0000256" key="5">
    <source>
        <dbReference type="ARBA" id="ARBA00022692"/>
    </source>
</evidence>
<name>A0A919CRR0_9PROT</name>
<evidence type="ECO:0000256" key="7">
    <source>
        <dbReference type="ARBA" id="ARBA00023136"/>
    </source>
</evidence>
<dbReference type="Proteomes" id="UP000630353">
    <property type="component" value="Unassembled WGS sequence"/>
</dbReference>
<keyword evidence="7 8" id="KW-0472">Membrane</keyword>
<evidence type="ECO:0000256" key="3">
    <source>
        <dbReference type="ARBA" id="ARBA00022448"/>
    </source>
</evidence>
<evidence type="ECO:0000256" key="1">
    <source>
        <dbReference type="ARBA" id="ARBA00004651"/>
    </source>
</evidence>
<protein>
    <submittedName>
        <fullName evidence="10">Spermidine/purescine ABC transporter permease</fullName>
    </submittedName>
</protein>
<proteinExistence type="inferred from homology"/>
<keyword evidence="6 8" id="KW-1133">Transmembrane helix</keyword>
<dbReference type="AlphaFoldDB" id="A0A919CRR0"/>
<reference evidence="10" key="2">
    <citation type="submission" date="2020-09" db="EMBL/GenBank/DDBJ databases">
        <authorList>
            <person name="Sun Q."/>
            <person name="Kim S."/>
        </authorList>
    </citation>
    <scope>NUCLEOTIDE SEQUENCE</scope>
    <source>
        <strain evidence="10">KCTC 42651</strain>
    </source>
</reference>
<comment type="caution">
    <text evidence="10">The sequence shown here is derived from an EMBL/GenBank/DDBJ whole genome shotgun (WGS) entry which is preliminary data.</text>
</comment>
<dbReference type="CDD" id="cd06261">
    <property type="entry name" value="TM_PBP2"/>
    <property type="match status" value="1"/>
</dbReference>
<sequence>MTHDYENPWGYRLKWLYMLTVVGVLMLPVFYTLYISFNYGGFGAAEYEFTWLWYRTLFENQEIRTTLGWTALIAVIVVACTIPLALLAAKFYQRTRFKVPFVFLMLMPLFVPADVTAAALLVYFKNLNTLTESVLGLAMFELSLWTAVIGQITWCLPYAFVVILVTMARFRPEQAEAARTCGANAWQAFWHVEFPQIRAGVFASTAFVAILSFNEYVRTNFLKGGFDTFPTYLVSYMLNTGMTPEVYAMAGLFTVVSMSVVIVVLATTMLRERS</sequence>
<gene>
    <name evidence="10" type="primary">potC</name>
    <name evidence="10" type="ORF">GCM10017083_46220</name>
</gene>
<evidence type="ECO:0000256" key="2">
    <source>
        <dbReference type="ARBA" id="ARBA00007069"/>
    </source>
</evidence>
<dbReference type="Pfam" id="PF00528">
    <property type="entry name" value="BPD_transp_1"/>
    <property type="match status" value="1"/>
</dbReference>
<reference evidence="10" key="1">
    <citation type="journal article" date="2014" name="Int. J. Syst. Evol. Microbiol.">
        <title>Complete genome sequence of Corynebacterium casei LMG S-19264T (=DSM 44701T), isolated from a smear-ripened cheese.</title>
        <authorList>
            <consortium name="US DOE Joint Genome Institute (JGI-PGF)"/>
            <person name="Walter F."/>
            <person name="Albersmeier A."/>
            <person name="Kalinowski J."/>
            <person name="Ruckert C."/>
        </authorList>
    </citation>
    <scope>NUCLEOTIDE SEQUENCE</scope>
    <source>
        <strain evidence="10">KCTC 42651</strain>
    </source>
</reference>
<dbReference type="EMBL" id="BMZS01000012">
    <property type="protein sequence ID" value="GHD60408.1"/>
    <property type="molecule type" value="Genomic_DNA"/>
</dbReference>
<comment type="subcellular location">
    <subcellularLocation>
        <location evidence="1 8">Cell membrane</location>
        <topology evidence="1 8">Multi-pass membrane protein</topology>
    </subcellularLocation>
</comment>
<keyword evidence="4" id="KW-1003">Cell membrane</keyword>
<accession>A0A919CRR0</accession>
<keyword evidence="3 8" id="KW-0813">Transport</keyword>
<feature type="transmembrane region" description="Helical" evidence="8">
    <location>
        <begin position="199"/>
        <end position="217"/>
    </location>
</feature>
<dbReference type="PROSITE" id="PS50928">
    <property type="entry name" value="ABC_TM1"/>
    <property type="match status" value="1"/>
</dbReference>